<evidence type="ECO:0000313" key="20">
    <source>
        <dbReference type="Proteomes" id="UP000411588"/>
    </source>
</evidence>
<dbReference type="InterPro" id="IPR003473">
    <property type="entry name" value="NadA"/>
</dbReference>
<feature type="binding site" evidence="12">
    <location>
        <position position="171"/>
    </location>
    <ligand>
        <name>[4Fe-4S] cluster</name>
        <dbReference type="ChEBI" id="CHEBI:49883"/>
    </ligand>
</feature>
<evidence type="ECO:0000256" key="1">
    <source>
        <dbReference type="ARBA" id="ARBA00003791"/>
    </source>
</evidence>
<keyword evidence="9 12" id="KW-0411">Iron-sulfur</keyword>
<dbReference type="UniPathway" id="UPA00253">
    <property type="reaction ID" value="UER00327"/>
</dbReference>
<evidence type="ECO:0000313" key="15">
    <source>
        <dbReference type="EMBL" id="CDT35561.1"/>
    </source>
</evidence>
<comment type="catalytic activity">
    <reaction evidence="10">
        <text>iminosuccinate + dihydroxyacetone phosphate = quinolinate + phosphate + 2 H2O + H(+)</text>
        <dbReference type="Rhea" id="RHEA:25888"/>
        <dbReference type="ChEBI" id="CHEBI:15377"/>
        <dbReference type="ChEBI" id="CHEBI:15378"/>
        <dbReference type="ChEBI" id="CHEBI:29959"/>
        <dbReference type="ChEBI" id="CHEBI:43474"/>
        <dbReference type="ChEBI" id="CHEBI:57642"/>
        <dbReference type="ChEBI" id="CHEBI:77875"/>
        <dbReference type="EC" id="2.5.1.72"/>
    </reaction>
    <physiologicalReaction direction="left-to-right" evidence="10">
        <dbReference type="Rhea" id="RHEA:25889"/>
    </physiologicalReaction>
</comment>
<dbReference type="NCBIfam" id="NF006878">
    <property type="entry name" value="PRK09375.1-2"/>
    <property type="match status" value="1"/>
</dbReference>
<dbReference type="AlphaFoldDB" id="A0A069AET0"/>
<dbReference type="RefSeq" id="WP_004454668.1">
    <property type="nucleotide sequence ID" value="NZ_AP031492.1"/>
</dbReference>
<evidence type="ECO:0000256" key="2">
    <source>
        <dbReference type="ARBA" id="ARBA00005065"/>
    </source>
</evidence>
<dbReference type="GO" id="GO:0008987">
    <property type="term" value="F:quinolinate synthetase A activity"/>
    <property type="evidence" value="ECO:0007669"/>
    <property type="project" value="UniProtKB-UniRule"/>
</dbReference>
<keyword evidence="12" id="KW-0963">Cytoplasm</keyword>
<dbReference type="GO" id="GO:0005829">
    <property type="term" value="C:cytosol"/>
    <property type="evidence" value="ECO:0007669"/>
    <property type="project" value="TreeGrafter"/>
</dbReference>
<feature type="binding site" evidence="12">
    <location>
        <position position="23"/>
    </location>
    <ligand>
        <name>iminosuccinate</name>
        <dbReference type="ChEBI" id="CHEBI:77875"/>
    </ligand>
</feature>
<evidence type="ECO:0000256" key="6">
    <source>
        <dbReference type="ARBA" id="ARBA00022679"/>
    </source>
</evidence>
<dbReference type="EMBL" id="FUPS01000007">
    <property type="protein sequence ID" value="SJS53093.1"/>
    <property type="molecule type" value="Genomic_DNA"/>
</dbReference>
<evidence type="ECO:0000313" key="17">
    <source>
        <dbReference type="EMBL" id="SJS53093.1"/>
    </source>
</evidence>
<proteinExistence type="inferred from homology"/>
<dbReference type="EMBL" id="CAADAN010000001">
    <property type="protein sequence ID" value="VFD29332.1"/>
    <property type="molecule type" value="Genomic_DNA"/>
</dbReference>
<comment type="similarity">
    <text evidence="12">Belongs to the quinolinate synthase family. Type 2 subfamily.</text>
</comment>
<evidence type="ECO:0000313" key="13">
    <source>
        <dbReference type="EMBL" id="CDS85543.1"/>
    </source>
</evidence>
<evidence type="ECO:0000313" key="16">
    <source>
        <dbReference type="EMBL" id="HBH1542691.1"/>
    </source>
</evidence>
<dbReference type="EMBL" id="DAEPXK010000021">
    <property type="protein sequence ID" value="HBH1542691.1"/>
    <property type="molecule type" value="Genomic_DNA"/>
</dbReference>
<reference evidence="16" key="4">
    <citation type="submission" date="2021-06" db="EMBL/GenBank/DDBJ databases">
        <authorList>
            <consortium name="NCBI Pathogen Detection Project"/>
        </authorList>
    </citation>
    <scope>NUCLEOTIDE SEQUENCE</scope>
    <source>
        <strain evidence="16">HN1000</strain>
    </source>
</reference>
<dbReference type="NCBIfam" id="TIGR00550">
    <property type="entry name" value="nadA"/>
    <property type="match status" value="1"/>
</dbReference>
<keyword evidence="4 12" id="KW-0004">4Fe-4S</keyword>
<comment type="pathway">
    <text evidence="2 12">Cofactor biosynthesis; NAD(+) biosynthesis; quinolinate from iminoaspartate: step 1/1.</text>
</comment>
<dbReference type="Proteomes" id="UP000878956">
    <property type="component" value="Unassembled WGS sequence"/>
</dbReference>
<evidence type="ECO:0000256" key="11">
    <source>
        <dbReference type="ARBA" id="ARBA00073059"/>
    </source>
</evidence>
<evidence type="ECO:0000256" key="7">
    <source>
        <dbReference type="ARBA" id="ARBA00022723"/>
    </source>
</evidence>
<feature type="binding site" evidence="12">
    <location>
        <begin position="197"/>
        <end position="199"/>
    </location>
    <ligand>
        <name>iminosuccinate</name>
        <dbReference type="ChEBI" id="CHEBI:77875"/>
    </ligand>
</feature>
<dbReference type="EMBL" id="LK932505">
    <property type="protein sequence ID" value="CDS85543.1"/>
    <property type="molecule type" value="Genomic_DNA"/>
</dbReference>
<reference evidence="14" key="1">
    <citation type="submission" date="2014-07" db="EMBL/GenBank/DDBJ databases">
        <authorList>
            <person name="Monot Marc"/>
        </authorList>
    </citation>
    <scope>NUCLEOTIDE SEQUENCE</scope>
    <source>
        <strain evidence="15">7032989</strain>
        <strain evidence="14">7032994</strain>
    </source>
</reference>
<dbReference type="InterPro" id="IPR023066">
    <property type="entry name" value="Quinolinate_synth_type2"/>
</dbReference>
<evidence type="ECO:0000256" key="9">
    <source>
        <dbReference type="ARBA" id="ARBA00023014"/>
    </source>
</evidence>
<dbReference type="Proteomes" id="UP000189137">
    <property type="component" value="Unassembled WGS sequence"/>
</dbReference>
<accession>A0A069AET0</accession>
<feature type="binding site" evidence="12">
    <location>
        <position position="214"/>
    </location>
    <ligand>
        <name>iminosuccinate</name>
        <dbReference type="ChEBI" id="CHEBI:77875"/>
    </ligand>
</feature>
<dbReference type="EMBL" id="LK932402">
    <property type="protein sequence ID" value="CDS87859.1"/>
    <property type="molecule type" value="Genomic_DNA"/>
</dbReference>
<dbReference type="Pfam" id="PF02445">
    <property type="entry name" value="NadA"/>
    <property type="match status" value="1"/>
</dbReference>
<dbReference type="EMBL" id="LK933116">
    <property type="protein sequence ID" value="CDT35561.1"/>
    <property type="molecule type" value="Genomic_DNA"/>
</dbReference>
<evidence type="ECO:0000313" key="19">
    <source>
        <dbReference type="Proteomes" id="UP000189137"/>
    </source>
</evidence>
<feature type="binding site" evidence="12">
    <location>
        <position position="259"/>
    </location>
    <ligand>
        <name>[4Fe-4S] cluster</name>
        <dbReference type="ChEBI" id="CHEBI:49883"/>
    </ligand>
</feature>
<feature type="binding site" evidence="12">
    <location>
        <position position="40"/>
    </location>
    <ligand>
        <name>iminosuccinate</name>
        <dbReference type="ChEBI" id="CHEBI:77875"/>
    </ligand>
</feature>
<keyword evidence="7 12" id="KW-0479">Metal-binding</keyword>
<comment type="cofactor">
    <cofactor evidence="12">
        <name>[4Fe-4S] cluster</name>
        <dbReference type="ChEBI" id="CHEBI:49883"/>
    </cofactor>
    <text evidence="12">Binds 1 [4Fe-4S] cluster per subunit.</text>
</comment>
<feature type="binding site" evidence="12">
    <location>
        <position position="85"/>
    </location>
    <ligand>
        <name>[4Fe-4S] cluster</name>
        <dbReference type="ChEBI" id="CHEBI:49883"/>
    </ligand>
</feature>
<dbReference type="KEGG" id="pdf:CD630DERM_23720"/>
<feature type="binding site" evidence="12">
    <location>
        <position position="128"/>
    </location>
    <ligand>
        <name>iminosuccinate</name>
        <dbReference type="ChEBI" id="CHEBI:77875"/>
    </ligand>
</feature>
<keyword evidence="8 12" id="KW-0408">Iron</keyword>
<evidence type="ECO:0000256" key="8">
    <source>
        <dbReference type="ARBA" id="ARBA00023004"/>
    </source>
</evidence>
<evidence type="ECO:0000313" key="18">
    <source>
        <dbReference type="EMBL" id="VFD29332.1"/>
    </source>
</evidence>
<keyword evidence="5 12" id="KW-0662">Pyridine nucleotide biosynthesis</keyword>
<dbReference type="GO" id="GO:0034628">
    <property type="term" value="P:'de novo' NAD+ biosynthetic process from L-aspartate"/>
    <property type="evidence" value="ECO:0007669"/>
    <property type="project" value="TreeGrafter"/>
</dbReference>
<gene>
    <name evidence="12 14" type="primary">nadA</name>
    <name evidence="15" type="ORF">BN1095_440175</name>
    <name evidence="13" type="ORF">BN1096_520341</name>
    <name evidence="14" type="ORF">BN1097_630278</name>
    <name evidence="16" type="ORF">KRM00_002180</name>
    <name evidence="18" type="ORF">SAMEA1402399_00372</name>
    <name evidence="17" type="ORF">SAMEA3375112_02329</name>
</gene>
<sequence>MDKDLTYQIKELKKEKNAIILAHFYQPPEIQELADAVGDSYYLSEIARDCKEEVVVFCGVRFMGESAKILSPEKTVLMPVSNAGCAMADMVDEEGVIKLKQQYPNALVVCYINSTAKVKAHCDVSVTSSSAIKILENIDNKEIIFLPDKNLGGYIAEQFPDKNFIFWDGYCKYHNNIRAEEIIELKDKYKNAEVLVHPECKKEIRDLGDYVGSTSGIIKYATNSKNKDFIIATEEGILHELKKNNPNKNFYIPGGKILCTDMKKTTLENLYSTLKNMENEVIVEDEIMEKALNSLLNMHKLAEG</sequence>
<evidence type="ECO:0000256" key="4">
    <source>
        <dbReference type="ARBA" id="ARBA00022485"/>
    </source>
</evidence>
<evidence type="ECO:0000256" key="10">
    <source>
        <dbReference type="ARBA" id="ARBA00050125"/>
    </source>
</evidence>
<comment type="subcellular location">
    <subcellularLocation>
        <location evidence="12">Cytoplasm</location>
    </subcellularLocation>
</comment>
<dbReference type="EC" id="2.5.1.72" evidence="3 12"/>
<evidence type="ECO:0000256" key="5">
    <source>
        <dbReference type="ARBA" id="ARBA00022642"/>
    </source>
</evidence>
<feature type="binding site" evidence="12">
    <location>
        <begin position="111"/>
        <end position="113"/>
    </location>
    <ligand>
        <name>iminosuccinate</name>
        <dbReference type="ChEBI" id="CHEBI:77875"/>
    </ligand>
</feature>
<dbReference type="SMR" id="A0A069AET0"/>
<reference evidence="16" key="3">
    <citation type="journal article" date="2018" name="Genome Biol.">
        <title>SKESA: strategic k-mer extension for scrupulous assemblies.</title>
        <authorList>
            <person name="Souvorov A."/>
            <person name="Agarwala R."/>
            <person name="Lipman D.J."/>
        </authorList>
    </citation>
    <scope>NUCLEOTIDE SEQUENCE</scope>
    <source>
        <strain evidence="16">HN1000</strain>
    </source>
</reference>
<dbReference type="InterPro" id="IPR036094">
    <property type="entry name" value="NadA_sf"/>
</dbReference>
<dbReference type="HAMAP" id="MF_00568">
    <property type="entry name" value="NadA_type2"/>
    <property type="match status" value="1"/>
</dbReference>
<dbReference type="FunFam" id="3.40.50.10800:FF:000001">
    <property type="entry name" value="Quinolinate synthase A"/>
    <property type="match status" value="1"/>
</dbReference>
<keyword evidence="6 12" id="KW-0808">Transferase</keyword>
<comment type="function">
    <text evidence="1 12">Catalyzes the condensation of iminoaspartate with dihydroxyacetone phosphate to form quinolinate.</text>
</comment>
<dbReference type="SUPFAM" id="SSF142754">
    <property type="entry name" value="NadA-like"/>
    <property type="match status" value="1"/>
</dbReference>
<dbReference type="Gene3D" id="3.40.50.10800">
    <property type="entry name" value="NadA-like"/>
    <property type="match status" value="3"/>
</dbReference>
<evidence type="ECO:0000256" key="12">
    <source>
        <dbReference type="HAMAP-Rule" id="MF_00568"/>
    </source>
</evidence>
<reference evidence="17 19" key="2">
    <citation type="submission" date="2017-02" db="EMBL/GenBank/DDBJ databases">
        <authorList>
            <consortium name="Pathogen Informatics"/>
        </authorList>
    </citation>
    <scope>NUCLEOTIDE SEQUENCE [LARGE SCALE GENOMIC DNA]</scope>
    <source>
        <strain evidence="18">Clo34</strain>
        <strain evidence="20">clo34</strain>
        <strain evidence="17 19">VRECD0157</strain>
    </source>
</reference>
<dbReference type="PANTHER" id="PTHR30573:SF0">
    <property type="entry name" value="QUINOLINATE SYNTHASE, CHLOROPLASTIC"/>
    <property type="match status" value="1"/>
</dbReference>
<dbReference type="PATRIC" id="fig|1496.1373.peg.2931"/>
<dbReference type="GeneID" id="66354766"/>
<dbReference type="GO" id="GO:0051539">
    <property type="term" value="F:4 iron, 4 sulfur cluster binding"/>
    <property type="evidence" value="ECO:0007669"/>
    <property type="project" value="UniProtKB-KW"/>
</dbReference>
<evidence type="ECO:0000256" key="3">
    <source>
        <dbReference type="ARBA" id="ARBA00012669"/>
    </source>
</evidence>
<protein>
    <recommendedName>
        <fullName evidence="11 12">Quinolinate synthase</fullName>
        <ecNumber evidence="3 12">2.5.1.72</ecNumber>
    </recommendedName>
</protein>
<dbReference type="Proteomes" id="UP000411588">
    <property type="component" value="Unassembled WGS sequence"/>
</dbReference>
<name>A0A069AET0_CLODI</name>
<dbReference type="PANTHER" id="PTHR30573">
    <property type="entry name" value="QUINOLINATE SYNTHETASE A"/>
    <property type="match status" value="1"/>
</dbReference>
<dbReference type="GO" id="GO:0046872">
    <property type="term" value="F:metal ion binding"/>
    <property type="evidence" value="ECO:0007669"/>
    <property type="project" value="UniProtKB-KW"/>
</dbReference>
<evidence type="ECO:0000313" key="14">
    <source>
        <dbReference type="EMBL" id="CDS87859.1"/>
    </source>
</evidence>
<organism evidence="14">
    <name type="scientific">Clostridioides difficile</name>
    <name type="common">Peptoclostridium difficile</name>
    <dbReference type="NCBI Taxonomy" id="1496"/>
    <lineage>
        <taxon>Bacteria</taxon>
        <taxon>Bacillati</taxon>
        <taxon>Bacillota</taxon>
        <taxon>Clostridia</taxon>
        <taxon>Peptostreptococcales</taxon>
        <taxon>Peptostreptococcaceae</taxon>
        <taxon>Clostridioides</taxon>
    </lineage>
</organism>